<protein>
    <recommendedName>
        <fullName evidence="6">Cytoplasmic protein</fullName>
    </recommendedName>
</protein>
<dbReference type="AlphaFoldDB" id="A0A3F3IUW9"/>
<dbReference type="EMBL" id="RSMR01000028">
    <property type="protein sequence ID" value="MIK93926.1"/>
    <property type="molecule type" value="Genomic_DNA"/>
</dbReference>
<dbReference type="Proteomes" id="UP000839834">
    <property type="component" value="Unassembled WGS sequence"/>
</dbReference>
<evidence type="ECO:0000313" key="1">
    <source>
        <dbReference type="EMBL" id="EAA8666544.1"/>
    </source>
</evidence>
<reference evidence="5" key="1">
    <citation type="submission" date="2016-09" db="EMBL/GenBank/DDBJ databases">
        <title>Whole genome sequencing of Salmonella enterica.</title>
        <authorList>
            <person name="Bell R."/>
        </authorList>
    </citation>
    <scope>NUCLEOTIDE SEQUENCE [LARGE SCALE GENOMIC DNA]</scope>
    <source>
        <strain evidence="5">CFSAN044929</strain>
    </source>
</reference>
<sequence>MPITSAGTYARAFKAETNLHHAAGNYENTLTTKFAKGIVGVFTLGIGYGLFRLIEDYRNVRPKVAEFCANAEKIHANLAVQVALQSLGTFVEVYLNDGRLLTLHEFTSWPSGERHVSISDGEHTEEIVGTFHDICAKLEKDFEMMPGLYDLSDHYRTLTSLSDMSVCKIAPVINFSESSAHPNRIYDSNMRIIHQRLSQTVAEGSINVSISLHKGLDSVGEVEFIEAPSRNSVLVKKNESKIVVNDGLLNLCREFETIFHMLDPNDRFKSVDEWIELLTDPCEIADEVNIAGAISPEEIMEDYFSNESIPPLKFVDDHFR</sequence>
<accession>A0A3F3IUW9</accession>
<dbReference type="EMBL" id="RSUV01000025">
    <property type="protein sequence ID" value="MIV46525.1"/>
    <property type="molecule type" value="Genomic_DNA"/>
</dbReference>
<dbReference type="Proteomes" id="UP000885336">
    <property type="component" value="Unassembled WGS sequence"/>
</dbReference>
<reference evidence="2" key="3">
    <citation type="submission" date="2018-11" db="EMBL/GenBank/DDBJ databases">
        <authorList>
            <consortium name="PulseNet: The National Subtyping Network for Foodborne Disease Surveillance"/>
            <person name="Tarr C.L."/>
            <person name="Trees E."/>
            <person name="Katz L.S."/>
            <person name="Carleton-Romer H.A."/>
            <person name="Stroika S."/>
            <person name="Kucerova Z."/>
            <person name="Roache K.F."/>
            <person name="Sabol A.L."/>
            <person name="Besser J."/>
            <person name="Gerner-Smidt P."/>
        </authorList>
    </citation>
    <scope>NUCLEOTIDE SEQUENCE [LARGE SCALE GENOMIC DNA]</scope>
    <source>
        <strain evidence="2">PNUSAS058450</strain>
    </source>
</reference>
<dbReference type="EMBL" id="RNKS01000034">
    <property type="protein sequence ID" value="MGD30342.1"/>
    <property type="molecule type" value="Genomic_DNA"/>
</dbReference>
<evidence type="ECO:0000313" key="3">
    <source>
        <dbReference type="EMBL" id="MIK93926.1"/>
    </source>
</evidence>
<proteinExistence type="predicted"/>
<evidence type="ECO:0000313" key="2">
    <source>
        <dbReference type="EMBL" id="MGD30342.1"/>
    </source>
</evidence>
<comment type="caution">
    <text evidence="5">The sequence shown here is derived from an EMBL/GenBank/DDBJ whole genome shotgun (WGS) entry which is preliminary data.</text>
</comment>
<dbReference type="Proteomes" id="UP000885283">
    <property type="component" value="Unassembled WGS sequence"/>
</dbReference>
<dbReference type="EMBL" id="AAACVH010000027">
    <property type="protein sequence ID" value="EAA8666544.1"/>
    <property type="molecule type" value="Genomic_DNA"/>
</dbReference>
<name>A0A3F3IUW9_SALER</name>
<evidence type="ECO:0000313" key="4">
    <source>
        <dbReference type="EMBL" id="MIV46525.1"/>
    </source>
</evidence>
<dbReference type="RefSeq" id="WP_070789240.1">
    <property type="nucleotide sequence ID" value="NZ_CP075140.1"/>
</dbReference>
<dbReference type="EMBL" id="MLTE01000017">
    <property type="protein sequence ID" value="OHJ48370.1"/>
    <property type="molecule type" value="Genomic_DNA"/>
</dbReference>
<reference evidence="4" key="2">
    <citation type="submission" date="2018-07" db="EMBL/GenBank/DDBJ databases">
        <authorList>
            <consortium name="GenomeTrakr network: Whole genome sequencing for foodborne pathogen traceback"/>
        </authorList>
    </citation>
    <scope>NUCLEOTIDE SEQUENCE [LARGE SCALE GENOMIC DNA]</scope>
    <source>
        <strain evidence="4">CFSAN048114</strain>
        <strain evidence="3">FLUFL-1338</strain>
        <strain evidence="1">FLUFL-367</strain>
    </source>
</reference>
<dbReference type="Proteomes" id="UP000866740">
    <property type="component" value="Unassembled WGS sequence"/>
</dbReference>
<organism evidence="5">
    <name type="scientific">Salmonella enterica</name>
    <name type="common">Salmonella choleraesuis</name>
    <dbReference type="NCBI Taxonomy" id="28901"/>
    <lineage>
        <taxon>Bacteria</taxon>
        <taxon>Pseudomonadati</taxon>
        <taxon>Pseudomonadota</taxon>
        <taxon>Gammaproteobacteria</taxon>
        <taxon>Enterobacterales</taxon>
        <taxon>Enterobacteriaceae</taxon>
        <taxon>Salmonella</taxon>
    </lineage>
</organism>
<evidence type="ECO:0000313" key="5">
    <source>
        <dbReference type="EMBL" id="OHJ48370.1"/>
    </source>
</evidence>
<dbReference type="Proteomes" id="UP000839530">
    <property type="component" value="Unassembled WGS sequence"/>
</dbReference>
<gene>
    <name evidence="4" type="ORF">A7E06_24270</name>
    <name evidence="5" type="ORF">A7S51_21020</name>
    <name evidence="2" type="ORF">EE393_15395</name>
    <name evidence="3" type="ORF">KO51_21005</name>
    <name evidence="1" type="ORF">NL99_16400</name>
</gene>
<evidence type="ECO:0008006" key="6">
    <source>
        <dbReference type="Google" id="ProtNLM"/>
    </source>
</evidence>